<accession>A0AA47NC18</accession>
<dbReference type="PANTHER" id="PTHR33116:SF86">
    <property type="entry name" value="REVERSE TRANSCRIPTASE DOMAIN-CONTAINING PROTEIN"/>
    <property type="match status" value="1"/>
</dbReference>
<gene>
    <name evidence="2" type="primary">YTX2_21</name>
    <name evidence="2" type="ORF">N1851_002213</name>
</gene>
<evidence type="ECO:0000313" key="2">
    <source>
        <dbReference type="EMBL" id="KAK0155411.1"/>
    </source>
</evidence>
<name>A0AA47NC18_MERPO</name>
<dbReference type="EMBL" id="JAOPHQ010000287">
    <property type="protein sequence ID" value="KAK0155411.1"/>
    <property type="molecule type" value="Genomic_DNA"/>
</dbReference>
<comment type="caution">
    <text evidence="2">The sequence shown here is derived from an EMBL/GenBank/DDBJ whole genome shotgun (WGS) entry which is preliminary data.</text>
</comment>
<reference evidence="2" key="1">
    <citation type="journal article" date="2023" name="Front. Mar. Sci.">
        <title>A new Merluccius polli reference genome to investigate the effects of global change in West African waters.</title>
        <authorList>
            <person name="Mateo J.L."/>
            <person name="Blanco-Fernandez C."/>
            <person name="Garcia-Vazquez E."/>
            <person name="Machado-Schiaffino G."/>
        </authorList>
    </citation>
    <scope>NUCLEOTIDE SEQUENCE</scope>
    <source>
        <strain evidence="2">C29</strain>
        <tissue evidence="2">Fin</tissue>
    </source>
</reference>
<dbReference type="AlphaFoldDB" id="A0AA47NC18"/>
<dbReference type="PANTHER" id="PTHR33116">
    <property type="entry name" value="REVERSE TRANSCRIPTASE ZINC-BINDING DOMAIN-CONTAINING PROTEIN-RELATED-RELATED"/>
    <property type="match status" value="1"/>
</dbReference>
<feature type="compositionally biased region" description="Basic and acidic residues" evidence="1">
    <location>
        <begin position="842"/>
        <end position="858"/>
    </location>
</feature>
<feature type="compositionally biased region" description="Acidic residues" evidence="1">
    <location>
        <begin position="808"/>
        <end position="825"/>
    </location>
</feature>
<protein>
    <submittedName>
        <fullName evidence="2">Transposon TX1 uncharacterized protein</fullName>
    </submittedName>
</protein>
<proteinExistence type="predicted"/>
<sequence>MVVLNTQADIKVLEGNVELFNRLSSSKVNWNKSEAFITKKDSLNGLVLPGGLSWKVGGLKYLGVFLGDELCTKRNWEGVLESIEGRLKRWRWLLPSMSFRGRTLIINNLVSSSLWHRLAVVDPPSNLLSCVQSIMVNFFWDKLHWLPQAVLFLPKEEGGQGLVHLASKCAAFRLQFIQRLLYGPQDLVWRPLARLVLRSVGGLGLQESVFLMDFKTVKFLTLPVFYRGLLSVWKLLWRKRIHHESLFWLLKEPLGPGGLLGAPQWAGVAVAEALRKAGITSLGAVVEYAGTDLQETTGLAAVLGWRSRRIIGQLLDHWRAGLTGQEWRLLGDYSHGFTAPCSDDPFPSLTICPSSDQQGEVSLKGAKGKDLSMLMVRRLNSQKLQRRSQLPWRAHLALGEEVRPQWRSLYKPPLSKRVADLQWRLLHGILAVNAFINILNSAVPKTCPFCGAAETVFHCFMECPRLVPLFNLLDCLFRKVGEVFSIRTIILGFKYKKNQKDKCQLTNFILGQSKMAVYVSRKRKVEDNLNVDILLLLSRMVKARIIIDFKYYKAMQDLELFKTTWTYGDTMVNGVTFDHLTRKHGIKITASFPCSVEDIGLAVGEKVGHGSVKSAARMNSTVVIFLDQVEKVNRVVETGITVKEMFVQVVPLTQPFTRVILSNVPPFITDEFLSRELSRHGKFRFAAAVSDLEHGRVSINNVHGVGENDQGGEVLGDVVEGEVGEVLGDAVEGEVGEVLGDAVEGEVGEVLGDAVEGEVGEETAGDSVSEVQVNKVVSEAQEGMSEEEDETQAEGTGMGGSKPTWGEQVEEAEVEEAEMEEEEEEAVKAKPASKRRRKTRGMKSEAKSSKVEEEDRQTGRGQMEESESDESISDSSDISGFKITKSQQKKLYSVEMIVVFSTNKKC</sequence>
<evidence type="ECO:0000256" key="1">
    <source>
        <dbReference type="SAM" id="MobiDB-lite"/>
    </source>
</evidence>
<feature type="compositionally biased region" description="Basic residues" evidence="1">
    <location>
        <begin position="831"/>
        <end position="841"/>
    </location>
</feature>
<keyword evidence="3" id="KW-1185">Reference proteome</keyword>
<dbReference type="Proteomes" id="UP001174136">
    <property type="component" value="Unassembled WGS sequence"/>
</dbReference>
<evidence type="ECO:0000313" key="3">
    <source>
        <dbReference type="Proteomes" id="UP001174136"/>
    </source>
</evidence>
<organism evidence="2 3">
    <name type="scientific">Merluccius polli</name>
    <name type="common">Benguela hake</name>
    <name type="synonym">Merluccius cadenati</name>
    <dbReference type="NCBI Taxonomy" id="89951"/>
    <lineage>
        <taxon>Eukaryota</taxon>
        <taxon>Metazoa</taxon>
        <taxon>Chordata</taxon>
        <taxon>Craniata</taxon>
        <taxon>Vertebrata</taxon>
        <taxon>Euteleostomi</taxon>
        <taxon>Actinopterygii</taxon>
        <taxon>Neopterygii</taxon>
        <taxon>Teleostei</taxon>
        <taxon>Neoteleostei</taxon>
        <taxon>Acanthomorphata</taxon>
        <taxon>Zeiogadaria</taxon>
        <taxon>Gadariae</taxon>
        <taxon>Gadiformes</taxon>
        <taxon>Gadoidei</taxon>
        <taxon>Merlucciidae</taxon>
        <taxon>Merluccius</taxon>
    </lineage>
</organism>
<feature type="region of interest" description="Disordered" evidence="1">
    <location>
        <begin position="779"/>
        <end position="885"/>
    </location>
</feature>